<organism evidence="1 2">
    <name type="scientific">Mycolicibacterium mageritense</name>
    <name type="common">Mycobacterium mageritense</name>
    <dbReference type="NCBI Taxonomy" id="53462"/>
    <lineage>
        <taxon>Bacteria</taxon>
        <taxon>Bacillati</taxon>
        <taxon>Actinomycetota</taxon>
        <taxon>Actinomycetes</taxon>
        <taxon>Mycobacteriales</taxon>
        <taxon>Mycobacteriaceae</taxon>
        <taxon>Mycolicibacterium</taxon>
    </lineage>
</organism>
<dbReference type="PANTHER" id="PTHR28255">
    <property type="match status" value="1"/>
</dbReference>
<dbReference type="AlphaFoldDB" id="A0AAI8XN15"/>
<accession>A0AAI8XN15</accession>
<dbReference type="RefSeq" id="WP_286214969.1">
    <property type="nucleotide sequence ID" value="NZ_AP027452.1"/>
</dbReference>
<protein>
    <recommendedName>
        <fullName evidence="3">Heme-degrading domain-containing protein</fullName>
    </recommendedName>
</protein>
<evidence type="ECO:0000313" key="2">
    <source>
        <dbReference type="Proteomes" id="UP001241092"/>
    </source>
</evidence>
<reference evidence="1" key="1">
    <citation type="submission" date="2023-03" db="EMBL/GenBank/DDBJ databases">
        <title>Draft genome sequence of a Mycolicibacterium mageritense strain H4_3_1 isolated from a hybrid biological-inorganic system reactor.</title>
        <authorList>
            <person name="Feng X."/>
            <person name="Kazama D."/>
            <person name="Sato K."/>
            <person name="Kobayashi H."/>
        </authorList>
    </citation>
    <scope>NUCLEOTIDE SEQUENCE</scope>
    <source>
        <strain evidence="1">H4_3_1</strain>
    </source>
</reference>
<dbReference type="InterPro" id="IPR038084">
    <property type="entry name" value="PduO/GlcC-like_sf"/>
</dbReference>
<dbReference type="EMBL" id="AP027452">
    <property type="protein sequence ID" value="BDY28450.1"/>
    <property type="molecule type" value="Genomic_DNA"/>
</dbReference>
<sequence>MTDSTFDWRAQYAAVVAEENALGFARFTYPDAWALGGAMVTAATARAHPVAIAINFGEQRVFHAALAGSSATNDDWLTRKFRAVAKHNCSSWALACLVRAEGSDYFTEGGYSRESIALAGGAVPLRVHGSLIGAVGVSGLAEEDDHRFVVDALRAFHG</sequence>
<gene>
    <name evidence="1" type="ORF">hbim_02384</name>
</gene>
<dbReference type="SUPFAM" id="SSF143744">
    <property type="entry name" value="GlcG-like"/>
    <property type="match status" value="1"/>
</dbReference>
<dbReference type="PANTHER" id="PTHR28255:SF1">
    <property type="entry name" value="UPF0303 PROTEIN YBR137W"/>
    <property type="match status" value="1"/>
</dbReference>
<dbReference type="Pfam" id="PF03928">
    <property type="entry name" value="HbpS-like"/>
    <property type="match status" value="1"/>
</dbReference>
<proteinExistence type="predicted"/>
<evidence type="ECO:0000313" key="1">
    <source>
        <dbReference type="EMBL" id="BDY28450.1"/>
    </source>
</evidence>
<dbReference type="Proteomes" id="UP001241092">
    <property type="component" value="Chromosome"/>
</dbReference>
<dbReference type="Gene3D" id="3.30.450.150">
    <property type="entry name" value="Haem-degrading domain"/>
    <property type="match status" value="1"/>
</dbReference>
<dbReference type="InterPro" id="IPR010371">
    <property type="entry name" value="YBR137W-like"/>
</dbReference>
<name>A0AAI8XN15_MYCME</name>
<dbReference type="InterPro" id="IPR005624">
    <property type="entry name" value="PduO/GlcC-like"/>
</dbReference>
<evidence type="ECO:0008006" key="3">
    <source>
        <dbReference type="Google" id="ProtNLM"/>
    </source>
</evidence>